<dbReference type="Pfam" id="PF13302">
    <property type="entry name" value="Acetyltransf_3"/>
    <property type="match status" value="1"/>
</dbReference>
<dbReference type="Proteomes" id="UP001501326">
    <property type="component" value="Unassembled WGS sequence"/>
</dbReference>
<accession>A0ABP6HBK0</accession>
<protein>
    <recommendedName>
        <fullName evidence="1">N-acetyltransferase domain-containing protein</fullName>
    </recommendedName>
</protein>
<keyword evidence="3" id="KW-1185">Reference proteome</keyword>
<dbReference type="InterPro" id="IPR016181">
    <property type="entry name" value="Acyl_CoA_acyltransferase"/>
</dbReference>
<organism evidence="2 3">
    <name type="scientific">Pedococcus aerophilus</name>
    <dbReference type="NCBI Taxonomy" id="436356"/>
    <lineage>
        <taxon>Bacteria</taxon>
        <taxon>Bacillati</taxon>
        <taxon>Actinomycetota</taxon>
        <taxon>Actinomycetes</taxon>
        <taxon>Micrococcales</taxon>
        <taxon>Intrasporangiaceae</taxon>
        <taxon>Pedococcus</taxon>
    </lineage>
</organism>
<proteinExistence type="predicted"/>
<gene>
    <name evidence="2" type="ORF">GCM10009867_37420</name>
</gene>
<evidence type="ECO:0000313" key="2">
    <source>
        <dbReference type="EMBL" id="GAA2739816.1"/>
    </source>
</evidence>
<dbReference type="SUPFAM" id="SSF55729">
    <property type="entry name" value="Acyl-CoA N-acyltransferases (Nat)"/>
    <property type="match status" value="1"/>
</dbReference>
<dbReference type="Gene3D" id="3.40.630.30">
    <property type="match status" value="1"/>
</dbReference>
<feature type="domain" description="N-acetyltransferase" evidence="1">
    <location>
        <begin position="45"/>
        <end position="189"/>
    </location>
</feature>
<reference evidence="3" key="1">
    <citation type="journal article" date="2019" name="Int. J. Syst. Evol. Microbiol.">
        <title>The Global Catalogue of Microorganisms (GCM) 10K type strain sequencing project: providing services to taxonomists for standard genome sequencing and annotation.</title>
        <authorList>
            <consortium name="The Broad Institute Genomics Platform"/>
            <consortium name="The Broad Institute Genome Sequencing Center for Infectious Disease"/>
            <person name="Wu L."/>
            <person name="Ma J."/>
        </authorList>
    </citation>
    <scope>NUCLEOTIDE SEQUENCE [LARGE SCALE GENOMIC DNA]</scope>
    <source>
        <strain evidence="3">JCM 16378</strain>
    </source>
</reference>
<comment type="caution">
    <text evidence="2">The sequence shown here is derived from an EMBL/GenBank/DDBJ whole genome shotgun (WGS) entry which is preliminary data.</text>
</comment>
<evidence type="ECO:0000259" key="1">
    <source>
        <dbReference type="PROSITE" id="PS51186"/>
    </source>
</evidence>
<dbReference type="InterPro" id="IPR000182">
    <property type="entry name" value="GNAT_dom"/>
</dbReference>
<dbReference type="EMBL" id="BAAARN010000005">
    <property type="protein sequence ID" value="GAA2739816.1"/>
    <property type="molecule type" value="Genomic_DNA"/>
</dbReference>
<name>A0ABP6HBK0_9MICO</name>
<dbReference type="PANTHER" id="PTHR39173">
    <property type="entry name" value="ACETYLTRANSFERASE"/>
    <property type="match status" value="1"/>
</dbReference>
<evidence type="ECO:0000313" key="3">
    <source>
        <dbReference type="Proteomes" id="UP001501326"/>
    </source>
</evidence>
<dbReference type="CDD" id="cd04301">
    <property type="entry name" value="NAT_SF"/>
    <property type="match status" value="1"/>
</dbReference>
<dbReference type="PANTHER" id="PTHR39173:SF1">
    <property type="entry name" value="ACETYLTRANSFERASE"/>
    <property type="match status" value="1"/>
</dbReference>
<dbReference type="RefSeq" id="WP_344196304.1">
    <property type="nucleotide sequence ID" value="NZ_BAAARN010000005.1"/>
</dbReference>
<sequence length="189" mass="20973">MVLLSTPHTRFHRSFLAAADEFRAAGEAQHDGVVNWPAEGEFPGVVFTREALDDPAEFERLVANRVGDADEASPRPPGWSSATYWWMEDPERPHEYVGSISLRHRIDHPLLASIGGHVGYGVRPGARRRGYASDALRQVVPLAAARGIERLLVTCDLDNIASARTIEANGGRFEREQSGKRRYWIETGA</sequence>
<dbReference type="PROSITE" id="PS51186">
    <property type="entry name" value="GNAT"/>
    <property type="match status" value="1"/>
</dbReference>